<dbReference type="Gene3D" id="2.130.10.10">
    <property type="entry name" value="YVTN repeat-like/Quinoprotein amine dehydrogenase"/>
    <property type="match status" value="1"/>
</dbReference>
<feature type="compositionally biased region" description="Basic and acidic residues" evidence="1">
    <location>
        <begin position="603"/>
        <end position="612"/>
    </location>
</feature>
<evidence type="ECO:0000313" key="3">
    <source>
        <dbReference type="Proteomes" id="UP000014978"/>
    </source>
</evidence>
<feature type="region of interest" description="Disordered" evidence="1">
    <location>
        <begin position="603"/>
        <end position="633"/>
    </location>
</feature>
<dbReference type="InterPro" id="IPR015943">
    <property type="entry name" value="WD40/YVTN_repeat-like_dom_sf"/>
</dbReference>
<dbReference type="AlphaFoldDB" id="S7XM23"/>
<accession>S7XM23</accession>
<dbReference type="VEuPathDB" id="MicrosporidiaDB:SLOPH_2260"/>
<dbReference type="STRING" id="1358809.S7XM23"/>
<sequence>MIFSHSQDYLCLYTEEKLNIYKISDFITFKLSLDFDAISSLHIKGSILFIGLFNGELYFYDIEKNKKSLITIFDSEIKCIDSLENEICICTTDGEIYIYIKAGEKYISSKIFSHNAIITQAVCTPLEYYIVDSTNRLFIYPTKSCYDYLHAPIIYKKYFFITENKKIFCRTKDAFEKIIEINENEEKIENMFFSEEGGILFISTKNKIFIVNINNREILREINIERNKCFFYDFKYNRMVEIENKENISFSYKNDILDEEEIKLKMNKIIFESDKILKVVNDFNEEDSKQYNYSEKYKNNENEKRIKRARQSEIKEYDIYQESENSYIRRKSVIEEDLFSKKNDKDLEDLFSDNEELVEELIIKEQKVEPRLFGCDKLISYNRHGYIVRLSDITFEIVYHDSNISPMKITDEEIINGCVGNGYFTIASKNILYCYDKELKWKKKYNKKINKVVCDKNIVVFLDDEINTIEIYDKKENLLDEIYMKGVYNVCTYEDEICLFTKNYMKMYKENKLEYLVCLPEFVGIYGNKIYYGNKNVYEIDKFSRNVVECDGIPLCVIENHIIALCRINGEYKIEPEPHVEYYKIEKRYDIVVQKENIEEERKDYTHNEVMPEHPSGMIRRPKKGKYNPTLDK</sequence>
<proteinExistence type="predicted"/>
<comment type="caution">
    <text evidence="2">The sequence shown here is derived from an EMBL/GenBank/DDBJ whole genome shotgun (WGS) entry which is preliminary data.</text>
</comment>
<gene>
    <name evidence="2" type="ORF">SLOPH_2260</name>
</gene>
<reference evidence="3" key="1">
    <citation type="journal article" date="2013" name="PLoS Genet.">
        <title>The genome of Spraguea lophii and the basis of host-microsporidian interactions.</title>
        <authorList>
            <person name="Campbell S.E."/>
            <person name="Williams T.A."/>
            <person name="Yousuf A."/>
            <person name="Soanes D.M."/>
            <person name="Paszkiewicz K.H."/>
            <person name="Williams B.A.P."/>
        </authorList>
    </citation>
    <scope>NUCLEOTIDE SEQUENCE [LARGE SCALE GENOMIC DNA]</scope>
    <source>
        <strain evidence="3">42_110</strain>
    </source>
</reference>
<dbReference type="SUPFAM" id="SSF50978">
    <property type="entry name" value="WD40 repeat-like"/>
    <property type="match status" value="1"/>
</dbReference>
<dbReference type="InParanoid" id="S7XM23"/>
<protein>
    <submittedName>
        <fullName evidence="2">Uncharacterized protein</fullName>
    </submittedName>
</protein>
<name>S7XM23_SPRLO</name>
<keyword evidence="3" id="KW-1185">Reference proteome</keyword>
<dbReference type="OMA" id="QYWHRSP"/>
<dbReference type="InterPro" id="IPR036322">
    <property type="entry name" value="WD40_repeat_dom_sf"/>
</dbReference>
<organism evidence="2 3">
    <name type="scientific">Spraguea lophii (strain 42_110)</name>
    <name type="common">Microsporidian parasite</name>
    <dbReference type="NCBI Taxonomy" id="1358809"/>
    <lineage>
        <taxon>Eukaryota</taxon>
        <taxon>Fungi</taxon>
        <taxon>Fungi incertae sedis</taxon>
        <taxon>Microsporidia</taxon>
        <taxon>Spragueidae</taxon>
        <taxon>Spraguea</taxon>
    </lineage>
</organism>
<evidence type="ECO:0000256" key="1">
    <source>
        <dbReference type="SAM" id="MobiDB-lite"/>
    </source>
</evidence>
<evidence type="ECO:0000313" key="2">
    <source>
        <dbReference type="EMBL" id="EPR80149.1"/>
    </source>
</evidence>
<dbReference type="HOGENOM" id="CLU_432216_0_0_1"/>
<dbReference type="Proteomes" id="UP000014978">
    <property type="component" value="Unassembled WGS sequence"/>
</dbReference>
<dbReference type="OrthoDB" id="308449at2759"/>
<dbReference type="EMBL" id="ATCN01000001">
    <property type="protein sequence ID" value="EPR80149.1"/>
    <property type="molecule type" value="Genomic_DNA"/>
</dbReference>